<dbReference type="InterPro" id="IPR036792">
    <property type="entry name" value="Asp_carbatrfase_reg_C_sf"/>
</dbReference>
<dbReference type="Proteomes" id="UP000005777">
    <property type="component" value="Unassembled WGS sequence"/>
</dbReference>
<evidence type="ECO:0000313" key="6">
    <source>
        <dbReference type="EMBL" id="EFG27102.1"/>
    </source>
</evidence>
<dbReference type="InterPro" id="IPR020542">
    <property type="entry name" value="Asp_carbamoyltrfase_reg_C"/>
</dbReference>
<keyword evidence="2" id="KW-0862">Zinc</keyword>
<dbReference type="InterPro" id="IPR002801">
    <property type="entry name" value="Asp_carbamoylTrfase_reg"/>
</dbReference>
<dbReference type="Pfam" id="PF01948">
    <property type="entry name" value="PyrI"/>
    <property type="match status" value="1"/>
</dbReference>
<keyword evidence="7" id="KW-1185">Reference proteome</keyword>
<protein>
    <submittedName>
        <fullName evidence="6">Aspartate carbamoyltransferase, regulatory subunit</fullName>
    </submittedName>
</protein>
<dbReference type="SUPFAM" id="SSF57825">
    <property type="entry name" value="Aspartate carbamoyltransferase, Regulatory-chain, C-terminal domain"/>
    <property type="match status" value="1"/>
</dbReference>
<proteinExistence type="predicted"/>
<evidence type="ECO:0000259" key="4">
    <source>
        <dbReference type="Pfam" id="PF01948"/>
    </source>
</evidence>
<dbReference type="GO" id="GO:0009347">
    <property type="term" value="C:aspartate carbamoyltransferase complex"/>
    <property type="evidence" value="ECO:0007669"/>
    <property type="project" value="InterPro"/>
</dbReference>
<keyword evidence="3" id="KW-0665">Pyrimidine biosynthesis</keyword>
<accession>W5IJA1</accession>
<dbReference type="EMBL" id="ADCX01000004">
    <property type="protein sequence ID" value="EFG27102.1"/>
    <property type="molecule type" value="Genomic_DNA"/>
</dbReference>
<dbReference type="Pfam" id="PF02748">
    <property type="entry name" value="PyrI_C"/>
    <property type="match status" value="1"/>
</dbReference>
<organism evidence="6 7">
    <name type="scientific">Scardovia inopinata F0304</name>
    <dbReference type="NCBI Taxonomy" id="641146"/>
    <lineage>
        <taxon>Bacteria</taxon>
        <taxon>Bacillati</taxon>
        <taxon>Actinomycetota</taxon>
        <taxon>Actinomycetes</taxon>
        <taxon>Bifidobacteriales</taxon>
        <taxon>Bifidobacteriaceae</taxon>
        <taxon>Scardovia</taxon>
    </lineage>
</organism>
<dbReference type="InterPro" id="IPR020545">
    <property type="entry name" value="Asp_carbamoyltransf_reg_N"/>
</dbReference>
<feature type="domain" description="Aspartate carbamoyltransferase regulatory subunit C-terminal" evidence="5">
    <location>
        <begin position="95"/>
        <end position="139"/>
    </location>
</feature>
<dbReference type="GO" id="GO:0006207">
    <property type="term" value="P:'de novo' pyrimidine nucleobase biosynthetic process"/>
    <property type="evidence" value="ECO:0007669"/>
    <property type="project" value="InterPro"/>
</dbReference>
<dbReference type="GO" id="GO:0016740">
    <property type="term" value="F:transferase activity"/>
    <property type="evidence" value="ECO:0007669"/>
    <property type="project" value="UniProtKB-KW"/>
</dbReference>
<keyword evidence="1" id="KW-0479">Metal-binding</keyword>
<dbReference type="PANTHER" id="PTHR35805:SF1">
    <property type="entry name" value="ASPARTATE CARBAMOYLTRANSFERASE REGULATORY CHAIN"/>
    <property type="match status" value="1"/>
</dbReference>
<dbReference type="InterPro" id="IPR036793">
    <property type="entry name" value="Asp_carbatrfase_reg_N_sf"/>
</dbReference>
<reference evidence="6 7" key="1">
    <citation type="submission" date="2012-01" db="EMBL/GenBank/DDBJ databases">
        <title>The Genome Sequence of Scardovia inopinata F0304.</title>
        <authorList>
            <consortium name="The Broad Institute Genome Sequencing Platform"/>
            <person name="Ward D."/>
            <person name="Earl A."/>
            <person name="Feldgarden M."/>
            <person name="Gevers D."/>
            <person name="Young S."/>
            <person name="Zeng Q."/>
            <person name="Koehrsen M."/>
            <person name="Alvarado L."/>
            <person name="Berlin A.M."/>
            <person name="Borenstein D."/>
            <person name="Chapman S.B."/>
            <person name="Chen Z."/>
            <person name="Engels R."/>
            <person name="Freedman E."/>
            <person name="Gellesch M."/>
            <person name="Goldberg J."/>
            <person name="Griggs A."/>
            <person name="Gujja S."/>
            <person name="Heilman E.R."/>
            <person name="Heiman D.I."/>
            <person name="Hepburn T.A."/>
            <person name="Howarth C."/>
            <person name="Jen D."/>
            <person name="Larson L."/>
            <person name="Mehta T."/>
            <person name="Park D."/>
            <person name="Pearson M."/>
            <person name="Richards J."/>
            <person name="Roberts A."/>
            <person name="Saif S."/>
            <person name="Shea T.D."/>
            <person name="Shenoy N."/>
            <person name="Sisk P."/>
            <person name="Stolte C."/>
            <person name="Sykes S.N."/>
            <person name="Walk T."/>
            <person name="White J."/>
            <person name="Yandava C."/>
            <person name="Izard J."/>
            <person name="Baranova O.V."/>
            <person name="Blanton J.M."/>
            <person name="Tanner A.C."/>
            <person name="Dewhirst F."/>
            <person name="Haas B."/>
            <person name="Nusbaum C."/>
            <person name="Birren B."/>
        </authorList>
    </citation>
    <scope>NUCLEOTIDE SEQUENCE [LARGE SCALE GENOMIC DNA]</scope>
    <source>
        <strain evidence="6 7">F0304</strain>
    </source>
</reference>
<evidence type="ECO:0000259" key="5">
    <source>
        <dbReference type="Pfam" id="PF02748"/>
    </source>
</evidence>
<dbReference type="NCBIfam" id="NF002063">
    <property type="entry name" value="PRK00893.1-3"/>
    <property type="match status" value="1"/>
</dbReference>
<evidence type="ECO:0000256" key="3">
    <source>
        <dbReference type="ARBA" id="ARBA00022975"/>
    </source>
</evidence>
<dbReference type="Gene3D" id="2.30.30.20">
    <property type="entry name" value="Aspartate carbamoyltransferase regulatory subunit, C-terminal domain"/>
    <property type="match status" value="1"/>
</dbReference>
<dbReference type="GO" id="GO:0006221">
    <property type="term" value="P:pyrimidine nucleotide biosynthetic process"/>
    <property type="evidence" value="ECO:0007669"/>
    <property type="project" value="UniProtKB-KW"/>
</dbReference>
<dbReference type="HOGENOM" id="CLU_128576_0_0_11"/>
<comment type="caution">
    <text evidence="6">The sequence shown here is derived from an EMBL/GenBank/DDBJ whole genome shotgun (WGS) entry which is preliminary data.</text>
</comment>
<name>W5IJA1_SCAIO</name>
<dbReference type="Gene3D" id="3.30.70.140">
    <property type="entry name" value="Aspartate carbamoyltransferase regulatory subunit, N-terminal domain"/>
    <property type="match status" value="1"/>
</dbReference>
<evidence type="ECO:0000313" key="7">
    <source>
        <dbReference type="Proteomes" id="UP000005777"/>
    </source>
</evidence>
<dbReference type="eggNOG" id="COG1781">
    <property type="taxonomic scope" value="Bacteria"/>
</dbReference>
<feature type="domain" description="Aspartate carbamoyltransferase regulatory subunit N-terminal" evidence="4">
    <location>
        <begin position="1"/>
        <end position="88"/>
    </location>
</feature>
<dbReference type="PANTHER" id="PTHR35805">
    <property type="entry name" value="ASPARTATE CARBAMOYLTRANSFERASE REGULATORY CHAIN"/>
    <property type="match status" value="1"/>
</dbReference>
<dbReference type="SUPFAM" id="SSF54893">
    <property type="entry name" value="Aspartate carbamoyltransferase, Regulatory-chain, N-terminal domain"/>
    <property type="match status" value="1"/>
</dbReference>
<evidence type="ECO:0000256" key="2">
    <source>
        <dbReference type="ARBA" id="ARBA00022833"/>
    </source>
</evidence>
<sequence length="142" mass="15815">MEVTSISEGIIIDHVPAGRAFKVLRYLNIDEKTTRLALIMNAASGRLGTKDIIKIEGKTQIDLSVLALVAHEATVNIVHQGKIEKKLTPSVPDHVKNVVICRNPRCITTSERGLDQLFHRVETADPSVLEYRCDYCDDKAHL</sequence>
<dbReference type="AlphaFoldDB" id="W5IJA1"/>
<dbReference type="RefSeq" id="WP_006293101.1">
    <property type="nucleotide sequence ID" value="NZ_GG770225.1"/>
</dbReference>
<gene>
    <name evidence="6" type="ORF">HMPREF9020_00737</name>
</gene>
<dbReference type="GO" id="GO:0046872">
    <property type="term" value="F:metal ion binding"/>
    <property type="evidence" value="ECO:0007669"/>
    <property type="project" value="UniProtKB-KW"/>
</dbReference>
<keyword evidence="6" id="KW-0808">Transferase</keyword>
<evidence type="ECO:0000256" key="1">
    <source>
        <dbReference type="ARBA" id="ARBA00022723"/>
    </source>
</evidence>